<keyword evidence="5" id="KW-0479">Metal-binding</keyword>
<dbReference type="PROSITE" id="PS51379">
    <property type="entry name" value="4FE4S_FER_2"/>
    <property type="match status" value="2"/>
</dbReference>
<dbReference type="Gene3D" id="3.30.70.20">
    <property type="match status" value="1"/>
</dbReference>
<keyword evidence="6" id="KW-0249">Electron transport</keyword>
<dbReference type="GO" id="GO:0005506">
    <property type="term" value="F:iron ion binding"/>
    <property type="evidence" value="ECO:0007669"/>
    <property type="project" value="InterPro"/>
</dbReference>
<keyword evidence="11" id="KW-0560">Oxidoreductase</keyword>
<keyword evidence="11" id="KW-0830">Ubiquinone</keyword>
<dbReference type="InterPro" id="IPR017900">
    <property type="entry name" value="4Fe4S_Fe_S_CS"/>
</dbReference>
<dbReference type="STRING" id="476652.DEAC_c01530"/>
<comment type="similarity">
    <text evidence="2">To ferredoxins from P.putida and C.tartarivorum, ferredoxin I from A.vinelandii, ferredoxin II from D.desulfuricans.</text>
</comment>
<evidence type="ECO:0000313" key="12">
    <source>
        <dbReference type="Proteomes" id="UP000036356"/>
    </source>
</evidence>
<evidence type="ECO:0000256" key="4">
    <source>
        <dbReference type="ARBA" id="ARBA00022448"/>
    </source>
</evidence>
<dbReference type="Pfam" id="PF05187">
    <property type="entry name" value="Fer4_ETF_QO"/>
    <property type="match status" value="1"/>
</dbReference>
<evidence type="ECO:0000256" key="6">
    <source>
        <dbReference type="ARBA" id="ARBA00022982"/>
    </source>
</evidence>
<evidence type="ECO:0000256" key="8">
    <source>
        <dbReference type="ARBA" id="ARBA00023014"/>
    </source>
</evidence>
<dbReference type="SUPFAM" id="SSF54862">
    <property type="entry name" value="4Fe-4S ferredoxins"/>
    <property type="match status" value="1"/>
</dbReference>
<dbReference type="EMBL" id="LDZY01000001">
    <property type="protein sequence ID" value="KLU67748.1"/>
    <property type="molecule type" value="Genomic_DNA"/>
</dbReference>
<dbReference type="PANTHER" id="PTHR43082">
    <property type="entry name" value="FERREDOXIN-LIKE"/>
    <property type="match status" value="1"/>
</dbReference>
<keyword evidence="9" id="KW-0535">Nitrogen fixation</keyword>
<evidence type="ECO:0000313" key="11">
    <source>
        <dbReference type="EMBL" id="KLU67748.1"/>
    </source>
</evidence>
<gene>
    <name evidence="11" type="ORF">DEAC_c01530</name>
</gene>
<keyword evidence="7" id="KW-0408">Iron</keyword>
<evidence type="ECO:0000256" key="7">
    <source>
        <dbReference type="ARBA" id="ARBA00023004"/>
    </source>
</evidence>
<name>A0A0J1FXJ9_9FIRM</name>
<comment type="function">
    <text evidence="1">Could be a 3Fe-4S cluster-containing protein.</text>
</comment>
<dbReference type="PIRSF" id="PIRSF036548">
    <property type="entry name" value="Fdx_FixX"/>
    <property type="match status" value="1"/>
</dbReference>
<feature type="domain" description="4Fe-4S ferredoxin-type" evidence="10">
    <location>
        <begin position="53"/>
        <end position="82"/>
    </location>
</feature>
<dbReference type="InterPro" id="IPR017896">
    <property type="entry name" value="4Fe4S_Fe-S-bd"/>
</dbReference>
<evidence type="ECO:0000256" key="2">
    <source>
        <dbReference type="ARBA" id="ARBA00009192"/>
    </source>
</evidence>
<dbReference type="PANTHER" id="PTHR43082:SF3">
    <property type="entry name" value="FERREDOXIN-LIKE PROTEIN YDIT"/>
    <property type="match status" value="1"/>
</dbReference>
<proteinExistence type="predicted"/>
<dbReference type="GO" id="GO:0051536">
    <property type="term" value="F:iron-sulfur cluster binding"/>
    <property type="evidence" value="ECO:0007669"/>
    <property type="project" value="UniProtKB-KW"/>
</dbReference>
<dbReference type="GO" id="GO:0016491">
    <property type="term" value="F:oxidoreductase activity"/>
    <property type="evidence" value="ECO:0007669"/>
    <property type="project" value="UniProtKB-KW"/>
</dbReference>
<protein>
    <recommendedName>
        <fullName evidence="3">Ferredoxin-like protein</fullName>
    </recommendedName>
</protein>
<organism evidence="11 12">
    <name type="scientific">Desulfosporosinus acididurans</name>
    <dbReference type="NCBI Taxonomy" id="476652"/>
    <lineage>
        <taxon>Bacteria</taxon>
        <taxon>Bacillati</taxon>
        <taxon>Bacillota</taxon>
        <taxon>Clostridia</taxon>
        <taxon>Eubacteriales</taxon>
        <taxon>Desulfitobacteriaceae</taxon>
        <taxon>Desulfosporosinus</taxon>
    </lineage>
</organism>
<sequence>MKLDDKLYLVRFNTDKLNHIKISDPKVCLNQCQDKPCTRFCPAHVYDWDEEEKRISVGYEGCLECGTCLIGCPYGNIIWKYPRGGFGVSWKNG</sequence>
<evidence type="ECO:0000256" key="3">
    <source>
        <dbReference type="ARBA" id="ARBA00020378"/>
    </source>
</evidence>
<evidence type="ECO:0000259" key="10">
    <source>
        <dbReference type="PROSITE" id="PS51379"/>
    </source>
</evidence>
<feature type="domain" description="4Fe-4S ferredoxin-type" evidence="10">
    <location>
        <begin position="18"/>
        <end position="51"/>
    </location>
</feature>
<dbReference type="PROSITE" id="PS00198">
    <property type="entry name" value="4FE4S_FER_1"/>
    <property type="match status" value="1"/>
</dbReference>
<dbReference type="InterPro" id="IPR007859">
    <property type="entry name" value="ETF-QO/FixX_C"/>
</dbReference>
<dbReference type="PATRIC" id="fig|476652.3.peg.150"/>
<accession>A0A0J1FXJ9</accession>
<evidence type="ECO:0000256" key="5">
    <source>
        <dbReference type="ARBA" id="ARBA00022723"/>
    </source>
</evidence>
<evidence type="ECO:0000256" key="1">
    <source>
        <dbReference type="ARBA" id="ARBA00003208"/>
    </source>
</evidence>
<dbReference type="AlphaFoldDB" id="A0A0J1FXJ9"/>
<reference evidence="11 12" key="1">
    <citation type="submission" date="2015-06" db="EMBL/GenBank/DDBJ databases">
        <title>Draft genome of the moderately acidophilic sulfate reducer Candidatus Desulfosporosinus acididurans strain M1.</title>
        <authorList>
            <person name="Poehlein A."/>
            <person name="Petzsch P."/>
            <person name="Johnson B.D."/>
            <person name="Schloemann M."/>
            <person name="Daniel R."/>
            <person name="Muehling M."/>
        </authorList>
    </citation>
    <scope>NUCLEOTIDE SEQUENCE [LARGE SCALE GENOMIC DNA]</scope>
    <source>
        <strain evidence="11 12">M1</strain>
    </source>
</reference>
<dbReference type="RefSeq" id="WP_047808118.1">
    <property type="nucleotide sequence ID" value="NZ_LDZY01000001.1"/>
</dbReference>
<keyword evidence="12" id="KW-1185">Reference proteome</keyword>
<keyword evidence="4" id="KW-0813">Transport</keyword>
<evidence type="ECO:0000256" key="9">
    <source>
        <dbReference type="ARBA" id="ARBA00023231"/>
    </source>
</evidence>
<dbReference type="InterPro" id="IPR012206">
    <property type="entry name" value="Fd_FixX"/>
</dbReference>
<comment type="caution">
    <text evidence="11">The sequence shown here is derived from an EMBL/GenBank/DDBJ whole genome shotgun (WGS) entry which is preliminary data.</text>
</comment>
<keyword evidence="8" id="KW-0411">Iron-sulfur</keyword>
<dbReference type="Proteomes" id="UP000036356">
    <property type="component" value="Unassembled WGS sequence"/>
</dbReference>